<feature type="compositionally biased region" description="Polar residues" evidence="2">
    <location>
        <begin position="1"/>
        <end position="12"/>
    </location>
</feature>
<reference evidence="3 4" key="1">
    <citation type="journal article" date="2012" name="Science">
        <title>The Paleozoic origin of enzymatic lignin decomposition reconstructed from 31 fungal genomes.</title>
        <authorList>
            <person name="Floudas D."/>
            <person name="Binder M."/>
            <person name="Riley R."/>
            <person name="Barry K."/>
            <person name="Blanchette R.A."/>
            <person name="Henrissat B."/>
            <person name="Martinez A.T."/>
            <person name="Otillar R."/>
            <person name="Spatafora J.W."/>
            <person name="Yadav J.S."/>
            <person name="Aerts A."/>
            <person name="Benoit I."/>
            <person name="Boyd A."/>
            <person name="Carlson A."/>
            <person name="Copeland A."/>
            <person name="Coutinho P.M."/>
            <person name="de Vries R.P."/>
            <person name="Ferreira P."/>
            <person name="Findley K."/>
            <person name="Foster B."/>
            <person name="Gaskell J."/>
            <person name="Glotzer D."/>
            <person name="Gorecki P."/>
            <person name="Heitman J."/>
            <person name="Hesse C."/>
            <person name="Hori C."/>
            <person name="Igarashi K."/>
            <person name="Jurgens J.A."/>
            <person name="Kallen N."/>
            <person name="Kersten P."/>
            <person name="Kohler A."/>
            <person name="Kuees U."/>
            <person name="Kumar T.K.A."/>
            <person name="Kuo A."/>
            <person name="LaButti K."/>
            <person name="Larrondo L.F."/>
            <person name="Lindquist E."/>
            <person name="Ling A."/>
            <person name="Lombard V."/>
            <person name="Lucas S."/>
            <person name="Lundell T."/>
            <person name="Martin R."/>
            <person name="McLaughlin D.J."/>
            <person name="Morgenstern I."/>
            <person name="Morin E."/>
            <person name="Murat C."/>
            <person name="Nagy L.G."/>
            <person name="Nolan M."/>
            <person name="Ohm R.A."/>
            <person name="Patyshakuliyeva A."/>
            <person name="Rokas A."/>
            <person name="Ruiz-Duenas F.J."/>
            <person name="Sabat G."/>
            <person name="Salamov A."/>
            <person name="Samejima M."/>
            <person name="Schmutz J."/>
            <person name="Slot J.C."/>
            <person name="St John F."/>
            <person name="Stenlid J."/>
            <person name="Sun H."/>
            <person name="Sun S."/>
            <person name="Syed K."/>
            <person name="Tsang A."/>
            <person name="Wiebenga A."/>
            <person name="Young D."/>
            <person name="Pisabarro A."/>
            <person name="Eastwood D.C."/>
            <person name="Martin F."/>
            <person name="Cullen D."/>
            <person name="Grigoriev I.V."/>
            <person name="Hibbett D.S."/>
        </authorList>
    </citation>
    <scope>NUCLEOTIDE SEQUENCE</scope>
    <source>
        <strain evidence="4">FP-58527</strain>
    </source>
</reference>
<dbReference type="AlphaFoldDB" id="S8EUP4"/>
<dbReference type="FunCoup" id="S8EUP4">
    <property type="interactions" value="3"/>
</dbReference>
<feature type="region of interest" description="Disordered" evidence="2">
    <location>
        <begin position="177"/>
        <end position="223"/>
    </location>
</feature>
<name>S8EUP4_FOMSC</name>
<evidence type="ECO:0000256" key="2">
    <source>
        <dbReference type="SAM" id="MobiDB-lite"/>
    </source>
</evidence>
<feature type="compositionally biased region" description="Low complexity" evidence="2">
    <location>
        <begin position="560"/>
        <end position="570"/>
    </location>
</feature>
<feature type="region of interest" description="Disordered" evidence="2">
    <location>
        <begin position="235"/>
        <end position="327"/>
    </location>
</feature>
<protein>
    <submittedName>
        <fullName evidence="3">Uncharacterized protein</fullName>
    </submittedName>
</protein>
<proteinExistence type="predicted"/>
<accession>S8EUP4</accession>
<feature type="region of interest" description="Disordered" evidence="2">
    <location>
        <begin position="1"/>
        <end position="65"/>
    </location>
</feature>
<dbReference type="EMBL" id="KE504280">
    <property type="protein sequence ID" value="EPS93385.1"/>
    <property type="molecule type" value="Genomic_DNA"/>
</dbReference>
<dbReference type="HOGENOM" id="CLU_412793_0_0_1"/>
<dbReference type="Proteomes" id="UP000015241">
    <property type="component" value="Unassembled WGS sequence"/>
</dbReference>
<feature type="compositionally biased region" description="Pro residues" evidence="2">
    <location>
        <begin position="240"/>
        <end position="255"/>
    </location>
</feature>
<feature type="compositionally biased region" description="Low complexity" evidence="2">
    <location>
        <begin position="307"/>
        <end position="317"/>
    </location>
</feature>
<evidence type="ECO:0000313" key="3">
    <source>
        <dbReference type="EMBL" id="EPS93385.1"/>
    </source>
</evidence>
<dbReference type="STRING" id="743788.S8EUP4"/>
<keyword evidence="1" id="KW-0175">Coiled coil</keyword>
<evidence type="ECO:0000313" key="4">
    <source>
        <dbReference type="Proteomes" id="UP000015241"/>
    </source>
</evidence>
<evidence type="ECO:0000256" key="1">
    <source>
        <dbReference type="SAM" id="Coils"/>
    </source>
</evidence>
<feature type="compositionally biased region" description="Polar residues" evidence="2">
    <location>
        <begin position="268"/>
        <end position="284"/>
    </location>
</feature>
<feature type="region of interest" description="Disordered" evidence="2">
    <location>
        <begin position="89"/>
        <end position="131"/>
    </location>
</feature>
<feature type="region of interest" description="Disordered" evidence="2">
    <location>
        <begin position="560"/>
        <end position="579"/>
    </location>
</feature>
<sequence>MTSTPPQTTNSLPFVPLTPDSIEIERGRASSPAPTDPGSPSPRRSRSRLTSLSLRRRPTSVVHLSSEPIVLTAAALLAVETEADKRLAASVPTLPSETSHSKEDSGATSENGESSNAGMDELKTPTAANGHGIRARVLSLGRRNRPAGVVHMSSEPNLSAQAQAQAIAESLLTTRPANGGESASLHSKTSEPALSAAAAKPRSRVLSLSLRRRPTSMASNPGVPTARALAETMASKPAPNGVPMPTLPMTPPPSEPRTSVEREADVKSVTSVESGVALGQQSPEGSVKRRSRVLSLKRPTSILRRQGSVASVSSGSKSHSEDPLPINPSYVQSQLDEARASLRSKESEVAVLEHDRDNMRRELEEAREEMKSLQEAIEEKREELGSLEEVHTALAIREELKQAKEAASVQDELVGFLQNRLAEIELGAEAERRAKQISDDRAAASEAECASLKADKACLQTEISKKEKELGELQTRQTQLLARAADLDARGRERAAKVAELEAALREARSAQASAEASLHAALERLAALEEERAQSAAQEEAMKVIEEERQELLARLQTAQNGSAKADPAPRAPRRPRRSSWASLWVRLAASRDRLRRALTGLPARQTNPYVEILGVIAAVLGTRALLWWLGQLNVRELFNLSCDTGAFAHGCLRALSSSSSSSS</sequence>
<dbReference type="InParanoid" id="S8EUP4"/>
<keyword evidence="4" id="KW-1185">Reference proteome</keyword>
<feature type="compositionally biased region" description="Polar residues" evidence="2">
    <location>
        <begin position="106"/>
        <end position="117"/>
    </location>
</feature>
<feature type="coiled-coil region" evidence="1">
    <location>
        <begin position="335"/>
        <end position="390"/>
    </location>
</feature>
<gene>
    <name evidence="3" type="ORF">FOMPIDRAFT_1056045</name>
</gene>
<dbReference type="OrthoDB" id="2800860at2759"/>
<organism evidence="3 4">
    <name type="scientific">Fomitopsis schrenkii</name>
    <name type="common">Brown rot fungus</name>
    <dbReference type="NCBI Taxonomy" id="2126942"/>
    <lineage>
        <taxon>Eukaryota</taxon>
        <taxon>Fungi</taxon>
        <taxon>Dikarya</taxon>
        <taxon>Basidiomycota</taxon>
        <taxon>Agaricomycotina</taxon>
        <taxon>Agaricomycetes</taxon>
        <taxon>Polyporales</taxon>
        <taxon>Fomitopsis</taxon>
    </lineage>
</organism>